<keyword evidence="8" id="KW-0687">Ribonucleoprotein</keyword>
<dbReference type="GO" id="GO:0043022">
    <property type="term" value="F:ribosome binding"/>
    <property type="evidence" value="ECO:0007669"/>
    <property type="project" value="TreeGrafter"/>
</dbReference>
<evidence type="ECO:0000256" key="6">
    <source>
        <dbReference type="ARBA" id="ARBA00022824"/>
    </source>
</evidence>
<dbReference type="Pfam" id="PF17004">
    <property type="entry name" value="SRP_TPR_like"/>
    <property type="match status" value="1"/>
</dbReference>
<feature type="region of interest" description="Disordered" evidence="9">
    <location>
        <begin position="237"/>
        <end position="349"/>
    </location>
</feature>
<dbReference type="PANTHER" id="PTHR14094:SF9">
    <property type="entry name" value="SIGNAL RECOGNITION PARTICLE SUBUNIT SRP72"/>
    <property type="match status" value="1"/>
</dbReference>
<evidence type="ECO:0000313" key="12">
    <source>
        <dbReference type="Proteomes" id="UP001385951"/>
    </source>
</evidence>
<evidence type="ECO:0000256" key="9">
    <source>
        <dbReference type="SAM" id="MobiDB-lite"/>
    </source>
</evidence>
<comment type="similarity">
    <text evidence="3">Belongs to the SRP72 family.</text>
</comment>
<evidence type="ECO:0000256" key="4">
    <source>
        <dbReference type="ARBA" id="ARBA00018350"/>
    </source>
</evidence>
<dbReference type="GO" id="GO:0005783">
    <property type="term" value="C:endoplasmic reticulum"/>
    <property type="evidence" value="ECO:0007669"/>
    <property type="project" value="UniProtKB-SubCell"/>
</dbReference>
<dbReference type="GO" id="GO:0005786">
    <property type="term" value="C:signal recognition particle, endoplasmic reticulum targeting"/>
    <property type="evidence" value="ECO:0007669"/>
    <property type="project" value="UniProtKB-KW"/>
</dbReference>
<dbReference type="GO" id="GO:0008312">
    <property type="term" value="F:7S RNA binding"/>
    <property type="evidence" value="ECO:0007669"/>
    <property type="project" value="InterPro"/>
</dbReference>
<dbReference type="SUPFAM" id="SSF48452">
    <property type="entry name" value="TPR-like"/>
    <property type="match status" value="1"/>
</dbReference>
<feature type="domain" description="Signal recognition particle SRP72 subunit RNA-binding" evidence="10">
    <location>
        <begin position="265"/>
        <end position="306"/>
    </location>
</feature>
<evidence type="ECO:0000256" key="5">
    <source>
        <dbReference type="ARBA" id="ARBA00022490"/>
    </source>
</evidence>
<dbReference type="InterPro" id="IPR011990">
    <property type="entry name" value="TPR-like_helical_dom_sf"/>
</dbReference>
<dbReference type="EMBL" id="JASBNA010000005">
    <property type="protein sequence ID" value="KAK7691524.1"/>
    <property type="molecule type" value="Genomic_DNA"/>
</dbReference>
<feature type="compositionally biased region" description="Basic residues" evidence="9">
    <location>
        <begin position="270"/>
        <end position="279"/>
    </location>
</feature>
<dbReference type="InterPro" id="IPR013699">
    <property type="entry name" value="Signal_recog_part_SRP72_RNA-bd"/>
</dbReference>
<feature type="compositionally biased region" description="Low complexity" evidence="9">
    <location>
        <begin position="251"/>
        <end position="262"/>
    </location>
</feature>
<dbReference type="GO" id="GO:0006614">
    <property type="term" value="P:SRP-dependent cotranslational protein targeting to membrane"/>
    <property type="evidence" value="ECO:0007669"/>
    <property type="project" value="InterPro"/>
</dbReference>
<evidence type="ECO:0000256" key="3">
    <source>
        <dbReference type="ARBA" id="ARBA00007676"/>
    </source>
</evidence>
<dbReference type="Gene3D" id="1.25.40.10">
    <property type="entry name" value="Tetratricopeptide repeat domain"/>
    <property type="match status" value="1"/>
</dbReference>
<evidence type="ECO:0000313" key="11">
    <source>
        <dbReference type="EMBL" id="KAK7691524.1"/>
    </source>
</evidence>
<evidence type="ECO:0000256" key="8">
    <source>
        <dbReference type="ARBA" id="ARBA00023274"/>
    </source>
</evidence>
<evidence type="ECO:0000259" key="10">
    <source>
        <dbReference type="Pfam" id="PF08492"/>
    </source>
</evidence>
<protein>
    <recommendedName>
        <fullName evidence="4">Signal recognition particle subunit SRP72</fullName>
    </recommendedName>
</protein>
<evidence type="ECO:0000256" key="1">
    <source>
        <dbReference type="ARBA" id="ARBA00004240"/>
    </source>
</evidence>
<proteinExistence type="inferred from homology"/>
<dbReference type="Proteomes" id="UP001385951">
    <property type="component" value="Unassembled WGS sequence"/>
</dbReference>
<dbReference type="AlphaFoldDB" id="A0AAW0GPL7"/>
<comment type="caution">
    <text evidence="11">The sequence shown here is derived from an EMBL/GenBank/DDBJ whole genome shotgun (WGS) entry which is preliminary data.</text>
</comment>
<keyword evidence="7" id="KW-0733">Signal recognition particle</keyword>
<keyword evidence="12" id="KW-1185">Reference proteome</keyword>
<keyword evidence="5" id="KW-0963">Cytoplasm</keyword>
<reference evidence="11 12" key="1">
    <citation type="submission" date="2022-09" db="EMBL/GenBank/DDBJ databases">
        <authorList>
            <person name="Palmer J.M."/>
        </authorList>
    </citation>
    <scope>NUCLEOTIDE SEQUENCE [LARGE SCALE GENOMIC DNA]</scope>
    <source>
        <strain evidence="11 12">DSM 7382</strain>
    </source>
</reference>
<keyword evidence="6" id="KW-0256">Endoplasmic reticulum</keyword>
<gene>
    <name evidence="11" type="ORF">QCA50_004923</name>
</gene>
<evidence type="ECO:0000256" key="2">
    <source>
        <dbReference type="ARBA" id="ARBA00004496"/>
    </source>
</evidence>
<organism evidence="11 12">
    <name type="scientific">Cerrena zonata</name>
    <dbReference type="NCBI Taxonomy" id="2478898"/>
    <lineage>
        <taxon>Eukaryota</taxon>
        <taxon>Fungi</taxon>
        <taxon>Dikarya</taxon>
        <taxon>Basidiomycota</taxon>
        <taxon>Agaricomycotina</taxon>
        <taxon>Agaricomycetes</taxon>
        <taxon>Polyporales</taxon>
        <taxon>Cerrenaceae</taxon>
        <taxon>Cerrena</taxon>
    </lineage>
</organism>
<dbReference type="Pfam" id="PF08492">
    <property type="entry name" value="SRP72"/>
    <property type="match status" value="1"/>
</dbReference>
<accession>A0AAW0GPL7</accession>
<dbReference type="InterPro" id="IPR026270">
    <property type="entry name" value="SRP72"/>
</dbReference>
<feature type="compositionally biased region" description="Basic and acidic residues" evidence="9">
    <location>
        <begin position="293"/>
        <end position="305"/>
    </location>
</feature>
<evidence type="ECO:0000256" key="7">
    <source>
        <dbReference type="ARBA" id="ARBA00023135"/>
    </source>
</evidence>
<dbReference type="InterPro" id="IPR031545">
    <property type="entry name" value="SRP72_TPR-like"/>
</dbReference>
<name>A0AAW0GPL7_9APHY</name>
<sequence length="349" mass="38115">MVHRSHAEPGCLAANWIRFNTVLQTCTSEFAESYRPAMGAKDVRKTQPITKGAKTLKKTSKQPLPTSEKLKRLFNSLCAQVDGGHFSNAVKTCDKILHLVPGDTDALQTKLFLLLQTERYKDALALIDGDANYVFEKAYSLYRLHKEDEVTEVLGSLKKVKGEDDRGVTHLEAQLNYRQGSYQKAFDLYNELLDTTEPDTEEHSDILTNLEAAQKHLDFINQDYLRSLDVLPASLTSTIESAPPPPPPQPSSALQAASSSAPFDEQKRPVAPKKVRVKRVPAGVVPGVTPPPDPERWLKKSERSTFHAGGGHKKRKGGGGATQGVVESVHPSSSGGSTPGGKGKGKKKK</sequence>
<dbReference type="PANTHER" id="PTHR14094">
    <property type="entry name" value="SIGNAL RECOGNITION PARTICLE 72"/>
    <property type="match status" value="1"/>
</dbReference>
<comment type="subcellular location">
    <subcellularLocation>
        <location evidence="2">Cytoplasm</location>
    </subcellularLocation>
    <subcellularLocation>
        <location evidence="1">Endoplasmic reticulum</location>
    </subcellularLocation>
</comment>